<dbReference type="GO" id="GO:0016020">
    <property type="term" value="C:membrane"/>
    <property type="evidence" value="ECO:0007669"/>
    <property type="project" value="UniProtKB-SubCell"/>
</dbReference>
<dbReference type="Proteomes" id="UP000553632">
    <property type="component" value="Unassembled WGS sequence"/>
</dbReference>
<comment type="subcellular location">
    <subcellularLocation>
        <location evidence="1">Membrane</location>
        <topology evidence="1">Multi-pass membrane protein</topology>
    </subcellularLocation>
</comment>
<evidence type="ECO:0000256" key="4">
    <source>
        <dbReference type="SAM" id="MobiDB-lite"/>
    </source>
</evidence>
<reference evidence="5 6" key="1">
    <citation type="submission" date="2020-04" db="EMBL/GenBank/DDBJ databases">
        <title>Perkinsus olseni comparative genomics.</title>
        <authorList>
            <person name="Bogema D.R."/>
        </authorList>
    </citation>
    <scope>NUCLEOTIDE SEQUENCE [LARGE SCALE GENOMIC DNA]</scope>
    <source>
        <strain evidence="5 6">ATCC PRA-207</strain>
    </source>
</reference>
<keyword evidence="3" id="KW-0472">Membrane</keyword>
<keyword evidence="6" id="KW-1185">Reference proteome</keyword>
<evidence type="ECO:0000313" key="6">
    <source>
        <dbReference type="Proteomes" id="UP000553632"/>
    </source>
</evidence>
<evidence type="ECO:0000256" key="1">
    <source>
        <dbReference type="ARBA" id="ARBA00004141"/>
    </source>
</evidence>
<proteinExistence type="predicted"/>
<dbReference type="InterPro" id="IPR023395">
    <property type="entry name" value="MCP_dom_sf"/>
</dbReference>
<dbReference type="SUPFAM" id="SSF103506">
    <property type="entry name" value="Mitochondrial carrier"/>
    <property type="match status" value="1"/>
</dbReference>
<feature type="compositionally biased region" description="Basic and acidic residues" evidence="4">
    <location>
        <begin position="19"/>
        <end position="39"/>
    </location>
</feature>
<name>A0A7J6TSE3_PEROL</name>
<evidence type="ECO:0000256" key="3">
    <source>
        <dbReference type="ARBA" id="ARBA00023136"/>
    </source>
</evidence>
<organism evidence="5 6">
    <name type="scientific">Perkinsus olseni</name>
    <name type="common">Perkinsus atlanticus</name>
    <dbReference type="NCBI Taxonomy" id="32597"/>
    <lineage>
        <taxon>Eukaryota</taxon>
        <taxon>Sar</taxon>
        <taxon>Alveolata</taxon>
        <taxon>Perkinsozoa</taxon>
        <taxon>Perkinsea</taxon>
        <taxon>Perkinsida</taxon>
        <taxon>Perkinsidae</taxon>
        <taxon>Perkinsus</taxon>
    </lineage>
</organism>
<dbReference type="AlphaFoldDB" id="A0A7J6TSE3"/>
<evidence type="ECO:0000256" key="2">
    <source>
        <dbReference type="ARBA" id="ARBA00022692"/>
    </source>
</evidence>
<feature type="region of interest" description="Disordered" evidence="4">
    <location>
        <begin position="1"/>
        <end position="39"/>
    </location>
</feature>
<gene>
    <name evidence="5" type="ORF">FOZ63_014270</name>
</gene>
<dbReference type="PANTHER" id="PTHR47026:SF2">
    <property type="entry name" value="FLAGELLAR ASSOCIATED PROTEIN"/>
    <property type="match status" value="1"/>
</dbReference>
<evidence type="ECO:0000313" key="5">
    <source>
        <dbReference type="EMBL" id="KAF4747771.1"/>
    </source>
</evidence>
<dbReference type="Gene3D" id="1.50.40.10">
    <property type="entry name" value="Mitochondrial carrier domain"/>
    <property type="match status" value="1"/>
</dbReference>
<sequence>MSSRAKDMSVSAFPYSTSKHLDRENDAMRGSPHGDRRTDTGIATEATIVEKETRHRMMDQHREEAEALDLVIEHRQRAFVEAWDRFMLEYEARAFAMLNRIQQRHITEMEEFEAQSYPGSSRGLRKSTELRDLEQKYNTLGRLGWYQEACSLKGRVQSLTARDGARSAREAARQQNARKKLMIERHGKEIRGAVTKIEKDRLQRQLHRESEEKTLAERSANAKRCLRRRQDTELKRADSGARRYLCHRAGLIVSYSFGPCLTTDPASFHIGLLPYMTRHDDSSSVKQLFKDLVPSPTLLLTYPMFMANARLLVYKDPQLLALRKAEKIRMPLVLHKMKDIKYVYGVGALFRGVDVNILHSCAKVILKYPVTGLEVSPRKKTAYRYAVEFVTYPLLLATARIAVYGQDPILDCGLQQCFKETVKYDGVGGLWSGVIPYMISLSYEEFTQWVMSLLRSRHPKLDKTDELVLRACLVGHGAVLTTPFLSMSTILRCQSENPNLPDPQPLMDVVSNLPWKSTMIQLTLISALCALNYALIEDKHAEDDDDDQDHRRQ</sequence>
<dbReference type="PANTHER" id="PTHR47026">
    <property type="entry name" value="PIGMENTOSA GTPASE REGULATOR-LIKE PROTEIN, PUTATIVE-RELATED"/>
    <property type="match status" value="1"/>
</dbReference>
<protein>
    <submittedName>
        <fullName evidence="5">Uncharacterized protein</fullName>
    </submittedName>
</protein>
<keyword evidence="2" id="KW-0812">Transmembrane</keyword>
<accession>A0A7J6TSE3</accession>
<dbReference type="EMBL" id="JABANO010008909">
    <property type="protein sequence ID" value="KAF4747771.1"/>
    <property type="molecule type" value="Genomic_DNA"/>
</dbReference>
<dbReference type="Pfam" id="PF00153">
    <property type="entry name" value="Mito_carr"/>
    <property type="match status" value="1"/>
</dbReference>
<dbReference type="InterPro" id="IPR018108">
    <property type="entry name" value="MCP_transmembrane"/>
</dbReference>
<comment type="caution">
    <text evidence="5">The sequence shown here is derived from an EMBL/GenBank/DDBJ whole genome shotgun (WGS) entry which is preliminary data.</text>
</comment>